<dbReference type="InterPro" id="IPR019384">
    <property type="entry name" value="FHIP"/>
</dbReference>
<accession>A0A5E4Q943</accession>
<gene>
    <name evidence="1" type="ORF">LSINAPIS_LOCUS6637</name>
</gene>
<sequence>MSGEFALASKYENVIAAEPFLRPLLKLLSQLVTVLNQLCVALMQNMKFVDLFFLMTHTQNGSQPEVRAAPWLATPSCSVPRCRRGLSGLYSLLPRSLDENVHRLTPDDVNRVNKLTLFIDSLEFCNAVAQVAHPSIRRHLLDLLYQGFLVPVLGPALLQTKGGSLQSGRGEQAAATAYCELVLRCATPDGLLRQVLRYLLTFRSSRCP</sequence>
<reference evidence="1 2" key="1">
    <citation type="submission" date="2017-07" db="EMBL/GenBank/DDBJ databases">
        <authorList>
            <person name="Talla V."/>
            <person name="Backstrom N."/>
        </authorList>
    </citation>
    <scope>NUCLEOTIDE SEQUENCE [LARGE SCALE GENOMIC DNA]</scope>
</reference>
<dbReference type="AlphaFoldDB" id="A0A5E4Q943"/>
<proteinExistence type="predicted"/>
<evidence type="ECO:0000313" key="2">
    <source>
        <dbReference type="Proteomes" id="UP000324832"/>
    </source>
</evidence>
<dbReference type="Proteomes" id="UP000324832">
    <property type="component" value="Unassembled WGS sequence"/>
</dbReference>
<dbReference type="PANTHER" id="PTHR21705">
    <property type="entry name" value="RAI16 PROTEIN-RELATED"/>
    <property type="match status" value="1"/>
</dbReference>
<evidence type="ECO:0000313" key="1">
    <source>
        <dbReference type="EMBL" id="VVC94752.1"/>
    </source>
</evidence>
<dbReference type="Pfam" id="PF10257">
    <property type="entry name" value="RAI16-like"/>
    <property type="match status" value="1"/>
</dbReference>
<protein>
    <submittedName>
        <fullName evidence="1">Uncharacterized protein</fullName>
    </submittedName>
</protein>
<name>A0A5E4Q943_9NEOP</name>
<keyword evidence="2" id="KW-1185">Reference proteome</keyword>
<dbReference type="EMBL" id="FZQP02002114">
    <property type="protein sequence ID" value="VVC94752.1"/>
    <property type="molecule type" value="Genomic_DNA"/>
</dbReference>
<organism evidence="1 2">
    <name type="scientific">Leptidea sinapis</name>
    <dbReference type="NCBI Taxonomy" id="189913"/>
    <lineage>
        <taxon>Eukaryota</taxon>
        <taxon>Metazoa</taxon>
        <taxon>Ecdysozoa</taxon>
        <taxon>Arthropoda</taxon>
        <taxon>Hexapoda</taxon>
        <taxon>Insecta</taxon>
        <taxon>Pterygota</taxon>
        <taxon>Neoptera</taxon>
        <taxon>Endopterygota</taxon>
        <taxon>Lepidoptera</taxon>
        <taxon>Glossata</taxon>
        <taxon>Ditrysia</taxon>
        <taxon>Papilionoidea</taxon>
        <taxon>Pieridae</taxon>
        <taxon>Dismorphiinae</taxon>
        <taxon>Leptidea</taxon>
    </lineage>
</organism>
<dbReference type="PANTHER" id="PTHR21705:SF11">
    <property type="entry name" value="FHIP FAMILY PROTEIN CG3558"/>
    <property type="match status" value="1"/>
</dbReference>